<dbReference type="STRING" id="245187.SAMN04488003_10953"/>
<dbReference type="SUPFAM" id="SSF55315">
    <property type="entry name" value="L30e-like"/>
    <property type="match status" value="1"/>
</dbReference>
<dbReference type="PANTHER" id="PTHR34215:SF1">
    <property type="entry name" value="YLXR DOMAIN-CONTAINING PROTEIN"/>
    <property type="match status" value="1"/>
</dbReference>
<dbReference type="InterPro" id="IPR007393">
    <property type="entry name" value="YlxR_dom"/>
</dbReference>
<protein>
    <recommendedName>
        <fullName evidence="1">YlxR domain-containing protein</fullName>
    </recommendedName>
</protein>
<dbReference type="CDD" id="cd00279">
    <property type="entry name" value="YlxR"/>
    <property type="match status" value="1"/>
</dbReference>
<evidence type="ECO:0000313" key="2">
    <source>
        <dbReference type="EMBL" id="SEN10236.1"/>
    </source>
</evidence>
<dbReference type="InterPro" id="IPR029064">
    <property type="entry name" value="Ribosomal_eL30-like_sf"/>
</dbReference>
<dbReference type="Gene3D" id="3.30.1330.30">
    <property type="match status" value="1"/>
</dbReference>
<dbReference type="Pfam" id="PF04296">
    <property type="entry name" value="YlxR"/>
    <property type="match status" value="1"/>
</dbReference>
<dbReference type="AlphaFoldDB" id="A0A1H8DSU3"/>
<dbReference type="InterPro" id="IPR037465">
    <property type="entry name" value="YlxR"/>
</dbReference>
<dbReference type="NCBIfam" id="NF006622">
    <property type="entry name" value="PRK09190.1"/>
    <property type="match status" value="1"/>
</dbReference>
<organism evidence="2 3">
    <name type="scientific">Loktanella fryxellensis</name>
    <dbReference type="NCBI Taxonomy" id="245187"/>
    <lineage>
        <taxon>Bacteria</taxon>
        <taxon>Pseudomonadati</taxon>
        <taxon>Pseudomonadota</taxon>
        <taxon>Alphaproteobacteria</taxon>
        <taxon>Rhodobacterales</taxon>
        <taxon>Roseobacteraceae</taxon>
        <taxon>Loktanella</taxon>
    </lineage>
</organism>
<dbReference type="InterPro" id="IPR035931">
    <property type="entry name" value="YlxR-like_sf"/>
</dbReference>
<sequence length="220" mass="23720">MRRQRRKPLTLIMTRGGASKTLDDGPERRCIVTGETQPKSGLIRFVVGPTHEVVPDILGKLPGRGMYVASTRDALDRARKGQFSRSAKAPVTVPDGLTDEVERQLVRRTLDLIAMARKAGLAVCGFEKVKGWLAGGARVRVLLQAGDGSERGKAKLWTPEGARYYSCLTAAELGLAFGRQSVIHGALATGGLSDRVVEEAARLRGLREIDDGNMAVGKDT</sequence>
<feature type="domain" description="YlxR" evidence="1">
    <location>
        <begin position="28"/>
        <end position="102"/>
    </location>
</feature>
<name>A0A1H8DSU3_9RHOB</name>
<dbReference type="PANTHER" id="PTHR34215">
    <property type="entry name" value="BLL0784 PROTEIN"/>
    <property type="match status" value="1"/>
</dbReference>
<proteinExistence type="predicted"/>
<dbReference type="EMBL" id="FOCI01000009">
    <property type="protein sequence ID" value="SEN10236.1"/>
    <property type="molecule type" value="Genomic_DNA"/>
</dbReference>
<evidence type="ECO:0000313" key="3">
    <source>
        <dbReference type="Proteomes" id="UP000199585"/>
    </source>
</evidence>
<dbReference type="Proteomes" id="UP000199585">
    <property type="component" value="Unassembled WGS sequence"/>
</dbReference>
<dbReference type="Gene3D" id="3.30.1230.10">
    <property type="entry name" value="YlxR-like"/>
    <property type="match status" value="1"/>
</dbReference>
<accession>A0A1H8DSU3</accession>
<dbReference type="SUPFAM" id="SSF64376">
    <property type="entry name" value="YlxR-like"/>
    <property type="match status" value="1"/>
</dbReference>
<reference evidence="2 3" key="1">
    <citation type="submission" date="2016-10" db="EMBL/GenBank/DDBJ databases">
        <authorList>
            <person name="de Groot N.N."/>
        </authorList>
    </citation>
    <scope>NUCLEOTIDE SEQUENCE [LARGE SCALE GENOMIC DNA]</scope>
    <source>
        <strain evidence="2 3">DSM 16213</strain>
    </source>
</reference>
<gene>
    <name evidence="2" type="ORF">SAMN04488003_10953</name>
</gene>
<evidence type="ECO:0000259" key="1">
    <source>
        <dbReference type="Pfam" id="PF04296"/>
    </source>
</evidence>
<keyword evidence="3" id="KW-1185">Reference proteome</keyword>